<evidence type="ECO:0000313" key="4">
    <source>
        <dbReference type="EMBL" id="EKF85549.1"/>
    </source>
</evidence>
<comment type="function">
    <text evidence="2">Probably involved in the biogenesis of the ribosome.</text>
</comment>
<evidence type="ECO:0000259" key="3">
    <source>
        <dbReference type="PROSITE" id="PS50833"/>
    </source>
</evidence>
<dbReference type="Proteomes" id="UP000007360">
    <property type="component" value="Unassembled WGS sequence"/>
</dbReference>
<dbReference type="GO" id="GO:0019843">
    <property type="term" value="F:rRNA binding"/>
    <property type="evidence" value="ECO:0007669"/>
    <property type="project" value="InterPro"/>
</dbReference>
<dbReference type="PROSITE" id="PS50833">
    <property type="entry name" value="BRIX"/>
    <property type="match status" value="1"/>
</dbReference>
<comment type="caution">
    <text evidence="4">The sequence shown here is derived from an EMBL/GenBank/DDBJ whole genome shotgun (WGS) entry which is preliminary data.</text>
</comment>
<dbReference type="GO" id="GO:0006364">
    <property type="term" value="P:rRNA processing"/>
    <property type="evidence" value="ECO:0007669"/>
    <property type="project" value="InterPro"/>
</dbReference>
<dbReference type="PATRIC" id="fig|1204725.3.peg.1496"/>
<keyword evidence="1 2" id="KW-0690">Ribosome biogenesis</keyword>
<dbReference type="InterPro" id="IPR007109">
    <property type="entry name" value="Brix"/>
</dbReference>
<proteinExistence type="inferred from homology"/>
<dbReference type="OrthoDB" id="117530at2157"/>
<dbReference type="SMART" id="SM00879">
    <property type="entry name" value="Brix"/>
    <property type="match status" value="1"/>
</dbReference>
<accession>K2RB43</accession>
<evidence type="ECO:0000256" key="2">
    <source>
        <dbReference type="HAMAP-Rule" id="MF_00699"/>
    </source>
</evidence>
<name>K2RB43_METFP</name>
<dbReference type="AlphaFoldDB" id="K2RB43"/>
<keyword evidence="5" id="KW-1185">Reference proteome</keyword>
<dbReference type="RefSeq" id="WP_004030796.1">
    <property type="nucleotide sequence ID" value="NZ_AMPO01000006.1"/>
</dbReference>
<dbReference type="HAMAP" id="MF_00699">
    <property type="entry name" value="BriX"/>
    <property type="match status" value="1"/>
</dbReference>
<feature type="domain" description="Brix" evidence="3">
    <location>
        <begin position="1"/>
        <end position="172"/>
    </location>
</feature>
<dbReference type="Gene3D" id="3.40.50.10480">
    <property type="entry name" value="Probable brix-domain ribosomal biogenesis protein"/>
    <property type="match status" value="1"/>
</dbReference>
<sequence>MLITTSRKPSQRTRTFCRGLERVLKARCVNRGKMSLRDVFLKAKEMETDRVAVVFERNGNPNRMDFYQDGELFISLLITVDFSLPKGRMEKDNLCIRCEVDELKDLSTEIFAIPPEDSITDLQGKNHDCNLLLIRTSKQKSRPLIEFFDGKGQATGPRIYLQEWKLAGDEDKSS</sequence>
<evidence type="ECO:0000256" key="1">
    <source>
        <dbReference type="ARBA" id="ARBA00022517"/>
    </source>
</evidence>
<dbReference type="EMBL" id="AMPO01000006">
    <property type="protein sequence ID" value="EKF85549.1"/>
    <property type="molecule type" value="Genomic_DNA"/>
</dbReference>
<reference evidence="4 5" key="1">
    <citation type="journal article" date="2012" name="J. Bacteriol.">
        <title>Draft genome sequence of Methanobacterium formicicum DSM 3637, an archaebacterium isolated from the methane producer amoeba Pelomyxa palustris.</title>
        <authorList>
            <person name="Gutierrez G."/>
        </authorList>
    </citation>
    <scope>NUCLEOTIDE SEQUENCE [LARGE SCALE GENOMIC DNA]</scope>
    <source>
        <strain evidence="5">DSM 3637 / PP1</strain>
    </source>
</reference>
<gene>
    <name evidence="4" type="ORF">A994_07451</name>
</gene>
<evidence type="ECO:0000313" key="5">
    <source>
        <dbReference type="Proteomes" id="UP000007360"/>
    </source>
</evidence>
<organism evidence="4 5">
    <name type="scientific">Methanobacterium formicicum (strain DSM 3637 / PP1)</name>
    <dbReference type="NCBI Taxonomy" id="1204725"/>
    <lineage>
        <taxon>Archaea</taxon>
        <taxon>Methanobacteriati</taxon>
        <taxon>Methanobacteriota</taxon>
        <taxon>Methanomada group</taxon>
        <taxon>Methanobacteria</taxon>
        <taxon>Methanobacteriales</taxon>
        <taxon>Methanobacteriaceae</taxon>
        <taxon>Methanobacterium</taxon>
    </lineage>
</organism>
<protein>
    <recommendedName>
        <fullName evidence="2">Probable Brix domain-containing ribosomal biogenesis protein</fullName>
    </recommendedName>
</protein>
<dbReference type="InterPro" id="IPR023548">
    <property type="entry name" value="Brix_dom_Rbsml_bgen_prot"/>
</dbReference>
<dbReference type="SUPFAM" id="SSF52954">
    <property type="entry name" value="Class II aaRS ABD-related"/>
    <property type="match status" value="1"/>
</dbReference>